<name>A0ACC0BS53_CATRO</name>
<reference evidence="2" key="1">
    <citation type="journal article" date="2023" name="Nat. Plants">
        <title>Single-cell RNA sequencing provides a high-resolution roadmap for understanding the multicellular compartmentation of specialized metabolism.</title>
        <authorList>
            <person name="Sun S."/>
            <person name="Shen X."/>
            <person name="Li Y."/>
            <person name="Li Y."/>
            <person name="Wang S."/>
            <person name="Li R."/>
            <person name="Zhang H."/>
            <person name="Shen G."/>
            <person name="Guo B."/>
            <person name="Wei J."/>
            <person name="Xu J."/>
            <person name="St-Pierre B."/>
            <person name="Chen S."/>
            <person name="Sun C."/>
        </authorList>
    </citation>
    <scope>NUCLEOTIDE SEQUENCE [LARGE SCALE GENOMIC DNA]</scope>
</reference>
<sequence length="250" mass="27819">MVDAFSEGLTPDHPLSYLRRLDAALPLLGIRLQELYSPTSGIRAKFCLIGTGFLQQPFSDLRSSSGFFFLLFVCFSLKPVTVFPASEFLLSAYRRFSSSLKTKTQSWLESLRFQRKMKVILVQNKIAPAICSPKEYPESWKGEILKEKLGDALSCLTLHLTDNEGLTGENLLVIILKAVPNHERKANSIPVEEETISEPSLDPPQEPETNSESSTPSSSTPVPETSDPILDGSDEEEEHPEAQTQALKDY</sequence>
<dbReference type="Proteomes" id="UP001060085">
    <property type="component" value="Linkage Group LG02"/>
</dbReference>
<dbReference type="EMBL" id="CM044702">
    <property type="protein sequence ID" value="KAI5675503.1"/>
    <property type="molecule type" value="Genomic_DNA"/>
</dbReference>
<evidence type="ECO:0000313" key="2">
    <source>
        <dbReference type="Proteomes" id="UP001060085"/>
    </source>
</evidence>
<keyword evidence="2" id="KW-1185">Reference proteome</keyword>
<organism evidence="1 2">
    <name type="scientific">Catharanthus roseus</name>
    <name type="common">Madagascar periwinkle</name>
    <name type="synonym">Vinca rosea</name>
    <dbReference type="NCBI Taxonomy" id="4058"/>
    <lineage>
        <taxon>Eukaryota</taxon>
        <taxon>Viridiplantae</taxon>
        <taxon>Streptophyta</taxon>
        <taxon>Embryophyta</taxon>
        <taxon>Tracheophyta</taxon>
        <taxon>Spermatophyta</taxon>
        <taxon>Magnoliopsida</taxon>
        <taxon>eudicotyledons</taxon>
        <taxon>Gunneridae</taxon>
        <taxon>Pentapetalae</taxon>
        <taxon>asterids</taxon>
        <taxon>lamiids</taxon>
        <taxon>Gentianales</taxon>
        <taxon>Apocynaceae</taxon>
        <taxon>Rauvolfioideae</taxon>
        <taxon>Vinceae</taxon>
        <taxon>Catharanthinae</taxon>
        <taxon>Catharanthus</taxon>
    </lineage>
</organism>
<accession>A0ACC0BS53</accession>
<protein>
    <submittedName>
        <fullName evidence="1">Uncharacterized protein</fullName>
    </submittedName>
</protein>
<evidence type="ECO:0000313" key="1">
    <source>
        <dbReference type="EMBL" id="KAI5675503.1"/>
    </source>
</evidence>
<comment type="caution">
    <text evidence="1">The sequence shown here is derived from an EMBL/GenBank/DDBJ whole genome shotgun (WGS) entry which is preliminary data.</text>
</comment>
<proteinExistence type="predicted"/>
<gene>
    <name evidence="1" type="ORF">M9H77_06453</name>
</gene>